<sequence length="210" mass="23540">MAGGFDDLGVLKENPEEMSEVALRRQLLEKDRENDRLQAQIQGLQTQLAQRPPIERIQAVEKEYHNLELLLQGTLRENERAMVELERGKQREKLLERELSKLAGDNWQTNLEIAPAATSFVPRSATAFNFTSPQLGFVASPTPDASAPAPPSQASVEATLAHVEQVRLLILGMEQRLQSREESLVKTIEKAEGEGARFDQMRKNVLEAKS</sequence>
<reference evidence="1" key="1">
    <citation type="submission" date="2021-02" db="EMBL/GenBank/DDBJ databases">
        <authorList>
            <consortium name="DOE Joint Genome Institute"/>
            <person name="Ahrendt S."/>
            <person name="Looney B.P."/>
            <person name="Miyauchi S."/>
            <person name="Morin E."/>
            <person name="Drula E."/>
            <person name="Courty P.E."/>
            <person name="Chicoki N."/>
            <person name="Fauchery L."/>
            <person name="Kohler A."/>
            <person name="Kuo A."/>
            <person name="Labutti K."/>
            <person name="Pangilinan J."/>
            <person name="Lipzen A."/>
            <person name="Riley R."/>
            <person name="Andreopoulos W."/>
            <person name="He G."/>
            <person name="Johnson J."/>
            <person name="Barry K.W."/>
            <person name="Grigoriev I.V."/>
            <person name="Nagy L."/>
            <person name="Hibbett D."/>
            <person name="Henrissat B."/>
            <person name="Matheny P.B."/>
            <person name="Labbe J."/>
            <person name="Martin F."/>
        </authorList>
    </citation>
    <scope>NUCLEOTIDE SEQUENCE</scope>
    <source>
        <strain evidence="1">FP105234-sp</strain>
    </source>
</reference>
<reference evidence="1" key="2">
    <citation type="journal article" date="2022" name="New Phytol.">
        <title>Evolutionary transition to the ectomycorrhizal habit in the genomes of a hyperdiverse lineage of mushroom-forming fungi.</title>
        <authorList>
            <person name="Looney B."/>
            <person name="Miyauchi S."/>
            <person name="Morin E."/>
            <person name="Drula E."/>
            <person name="Courty P.E."/>
            <person name="Kohler A."/>
            <person name="Kuo A."/>
            <person name="LaButti K."/>
            <person name="Pangilinan J."/>
            <person name="Lipzen A."/>
            <person name="Riley R."/>
            <person name="Andreopoulos W."/>
            <person name="He G."/>
            <person name="Johnson J."/>
            <person name="Nolan M."/>
            <person name="Tritt A."/>
            <person name="Barry K.W."/>
            <person name="Grigoriev I.V."/>
            <person name="Nagy L.G."/>
            <person name="Hibbett D."/>
            <person name="Henrissat B."/>
            <person name="Matheny P.B."/>
            <person name="Labbe J."/>
            <person name="Martin F.M."/>
        </authorList>
    </citation>
    <scope>NUCLEOTIDE SEQUENCE</scope>
    <source>
        <strain evidence="1">FP105234-sp</strain>
    </source>
</reference>
<protein>
    <submittedName>
        <fullName evidence="1">Uncharacterized protein</fullName>
    </submittedName>
</protein>
<name>A0ACB8SC40_9AGAM</name>
<organism evidence="1 2">
    <name type="scientific">Auriscalpium vulgare</name>
    <dbReference type="NCBI Taxonomy" id="40419"/>
    <lineage>
        <taxon>Eukaryota</taxon>
        <taxon>Fungi</taxon>
        <taxon>Dikarya</taxon>
        <taxon>Basidiomycota</taxon>
        <taxon>Agaricomycotina</taxon>
        <taxon>Agaricomycetes</taxon>
        <taxon>Russulales</taxon>
        <taxon>Auriscalpiaceae</taxon>
        <taxon>Auriscalpium</taxon>
    </lineage>
</organism>
<evidence type="ECO:0000313" key="1">
    <source>
        <dbReference type="EMBL" id="KAI0053466.1"/>
    </source>
</evidence>
<comment type="caution">
    <text evidence="1">The sequence shown here is derived from an EMBL/GenBank/DDBJ whole genome shotgun (WGS) entry which is preliminary data.</text>
</comment>
<dbReference type="Proteomes" id="UP000814033">
    <property type="component" value="Unassembled WGS sequence"/>
</dbReference>
<evidence type="ECO:0000313" key="2">
    <source>
        <dbReference type="Proteomes" id="UP000814033"/>
    </source>
</evidence>
<keyword evidence="2" id="KW-1185">Reference proteome</keyword>
<accession>A0ACB8SC40</accession>
<proteinExistence type="predicted"/>
<dbReference type="EMBL" id="MU275840">
    <property type="protein sequence ID" value="KAI0053466.1"/>
    <property type="molecule type" value="Genomic_DNA"/>
</dbReference>
<gene>
    <name evidence="1" type="ORF">FA95DRAFT_1552520</name>
</gene>